<evidence type="ECO:0000256" key="1">
    <source>
        <dbReference type="ARBA" id="ARBA00022737"/>
    </source>
</evidence>
<keyword evidence="5" id="KW-1185">Reference proteome</keyword>
<comment type="caution">
    <text evidence="4">The sequence shown here is derived from an EMBL/GenBank/DDBJ whole genome shotgun (WGS) entry which is preliminary data.</text>
</comment>
<accession>A0AAV2YYD1</accession>
<gene>
    <name evidence="4" type="ORF">N0F65_008971</name>
</gene>
<dbReference type="Gene3D" id="1.25.40.20">
    <property type="entry name" value="Ankyrin repeat-containing domain"/>
    <property type="match status" value="1"/>
</dbReference>
<reference evidence="4" key="2">
    <citation type="journal article" date="2023" name="Microbiol Resour">
        <title>Decontamination and Annotation of the Draft Genome Sequence of the Oomycete Lagenidium giganteum ARSEF 373.</title>
        <authorList>
            <person name="Morgan W.R."/>
            <person name="Tartar A."/>
        </authorList>
    </citation>
    <scope>NUCLEOTIDE SEQUENCE</scope>
    <source>
        <strain evidence="4">ARSEF 373</strain>
    </source>
</reference>
<name>A0AAV2YYD1_9STRA</name>
<feature type="transmembrane region" description="Helical" evidence="3">
    <location>
        <begin position="214"/>
        <end position="234"/>
    </location>
</feature>
<organism evidence="4 5">
    <name type="scientific">Lagenidium giganteum</name>
    <dbReference type="NCBI Taxonomy" id="4803"/>
    <lineage>
        <taxon>Eukaryota</taxon>
        <taxon>Sar</taxon>
        <taxon>Stramenopiles</taxon>
        <taxon>Oomycota</taxon>
        <taxon>Peronosporomycetes</taxon>
        <taxon>Pythiales</taxon>
        <taxon>Pythiaceae</taxon>
    </lineage>
</organism>
<feature type="region of interest" description="Disordered" evidence="2">
    <location>
        <begin position="1"/>
        <end position="22"/>
    </location>
</feature>
<protein>
    <recommendedName>
        <fullName evidence="6">Ion transport domain-containing protein</fullName>
    </recommendedName>
</protein>
<keyword evidence="3" id="KW-1133">Transmembrane helix</keyword>
<dbReference type="Proteomes" id="UP001146120">
    <property type="component" value="Unassembled WGS sequence"/>
</dbReference>
<dbReference type="PANTHER" id="PTHR10582:SF2">
    <property type="entry name" value="INACTIVE"/>
    <property type="match status" value="1"/>
</dbReference>
<sequence length="511" mass="57483">MVAADASMRRQSESIGARTPKPSIEWRSLPDASFNNIVPKIILSAIPTLQALPSVFLKRESNGWTLLHVVCGWKNAHELVTLFLRANITAAQEGQIPSCKVLLKFGAKPNLTPIRAAAERGQVAVRYTGLARIYGPPSTPVDETALALAARSEHAREILSHRLMKYIMRAKWKIFGRATFRREIAAYCTLLASYALPTIAADPDWTHLANPSDYFVAVMRAISWLFSVLLLMTVERNEFLGGKIRTYFKSFWNVLSLFTYVLVLVTIPFEWMHTTTSKAARNSMLALINVSLWINLLPFLEEERAAHCHDEAHGQRCLPLSPAVRRFVLGFSCALFLLLQGQPGYERFLQSLITVYLLLFGQFTYDLFNQAEGWTRFMCNLLLFVHLMGVVVVLLNIRVARMATTYSDVWGFADGEAEQSHASSIISKERAMTAHERERRFQQALHPVPRRKKSTMLGRSGVVQPEGDQLGSSSQTRANAKQIVLSHITENIKAAPDERYPRRRSTGVGSH</sequence>
<proteinExistence type="predicted"/>
<reference evidence="4" key="1">
    <citation type="submission" date="2022-11" db="EMBL/GenBank/DDBJ databases">
        <authorList>
            <person name="Morgan W.R."/>
            <person name="Tartar A."/>
        </authorList>
    </citation>
    <scope>NUCLEOTIDE SEQUENCE</scope>
    <source>
        <strain evidence="4">ARSEF 373</strain>
    </source>
</reference>
<feature type="region of interest" description="Disordered" evidence="2">
    <location>
        <begin position="451"/>
        <end position="511"/>
    </location>
</feature>
<dbReference type="EMBL" id="DAKRPA010000111">
    <property type="protein sequence ID" value="DAZ98286.1"/>
    <property type="molecule type" value="Genomic_DNA"/>
</dbReference>
<evidence type="ECO:0000313" key="5">
    <source>
        <dbReference type="Proteomes" id="UP001146120"/>
    </source>
</evidence>
<evidence type="ECO:0000256" key="3">
    <source>
        <dbReference type="SAM" id="Phobius"/>
    </source>
</evidence>
<feature type="transmembrane region" description="Helical" evidence="3">
    <location>
        <begin position="377"/>
        <end position="397"/>
    </location>
</feature>
<dbReference type="GO" id="GO:0005216">
    <property type="term" value="F:monoatomic ion channel activity"/>
    <property type="evidence" value="ECO:0007669"/>
    <property type="project" value="InterPro"/>
</dbReference>
<evidence type="ECO:0008006" key="6">
    <source>
        <dbReference type="Google" id="ProtNLM"/>
    </source>
</evidence>
<feature type="transmembrane region" description="Helical" evidence="3">
    <location>
        <begin position="184"/>
        <end position="202"/>
    </location>
</feature>
<evidence type="ECO:0000313" key="4">
    <source>
        <dbReference type="EMBL" id="DAZ98286.1"/>
    </source>
</evidence>
<keyword evidence="3" id="KW-0472">Membrane</keyword>
<dbReference type="GO" id="GO:0098703">
    <property type="term" value="P:calcium ion import across plasma membrane"/>
    <property type="evidence" value="ECO:0007669"/>
    <property type="project" value="TreeGrafter"/>
</dbReference>
<keyword evidence="3" id="KW-0812">Transmembrane</keyword>
<keyword evidence="1" id="KW-0677">Repeat</keyword>
<dbReference type="GO" id="GO:0005886">
    <property type="term" value="C:plasma membrane"/>
    <property type="evidence" value="ECO:0007669"/>
    <property type="project" value="TreeGrafter"/>
</dbReference>
<dbReference type="SUPFAM" id="SSF48403">
    <property type="entry name" value="Ankyrin repeat"/>
    <property type="match status" value="1"/>
</dbReference>
<dbReference type="InterPro" id="IPR036770">
    <property type="entry name" value="Ankyrin_rpt-contain_sf"/>
</dbReference>
<evidence type="ECO:0000256" key="2">
    <source>
        <dbReference type="SAM" id="MobiDB-lite"/>
    </source>
</evidence>
<feature type="compositionally biased region" description="Polar residues" evidence="2">
    <location>
        <begin position="470"/>
        <end position="479"/>
    </location>
</feature>
<dbReference type="InterPro" id="IPR024862">
    <property type="entry name" value="TRPV"/>
</dbReference>
<dbReference type="PANTHER" id="PTHR10582">
    <property type="entry name" value="TRANSIENT RECEPTOR POTENTIAL ION CHANNEL PROTEIN"/>
    <property type="match status" value="1"/>
</dbReference>
<dbReference type="AlphaFoldDB" id="A0AAV2YYD1"/>
<feature type="transmembrane region" description="Helical" evidence="3">
    <location>
        <begin position="246"/>
        <end position="267"/>
    </location>
</feature>